<accession>A0A419NCG1</accession>
<proteinExistence type="predicted"/>
<name>A0A419NCG1_9GAMM</name>
<dbReference type="Proteomes" id="UP000284908">
    <property type="component" value="Unassembled WGS sequence"/>
</dbReference>
<protein>
    <submittedName>
        <fullName evidence="1">Uncharacterized protein</fullName>
    </submittedName>
</protein>
<sequence length="92" mass="10874">MVQRTVSITPVGFNIIMQVYPSFFESQMRWLPSLIRTTYPDKLIRIRLIAAFLQLELFGCKYDPQPMLLFKMIDNDTFTLIHNRCFGANFCF</sequence>
<evidence type="ECO:0000313" key="1">
    <source>
        <dbReference type="EMBL" id="RJT46053.1"/>
    </source>
</evidence>
<organism evidence="1 2">
    <name type="scientific">Rahnella woolbedingensis</name>
    <dbReference type="NCBI Taxonomy" id="1510574"/>
    <lineage>
        <taxon>Bacteria</taxon>
        <taxon>Pseudomonadati</taxon>
        <taxon>Pseudomonadota</taxon>
        <taxon>Gammaproteobacteria</taxon>
        <taxon>Enterobacterales</taxon>
        <taxon>Yersiniaceae</taxon>
        <taxon>Rahnella</taxon>
    </lineage>
</organism>
<dbReference type="AlphaFoldDB" id="A0A419NCG1"/>
<gene>
    <name evidence="1" type="ORF">D6C13_05060</name>
</gene>
<dbReference type="EMBL" id="RAHH01000005">
    <property type="protein sequence ID" value="RJT46053.1"/>
    <property type="molecule type" value="Genomic_DNA"/>
</dbReference>
<reference evidence="1 2" key="1">
    <citation type="submission" date="2018-09" db="EMBL/GenBank/DDBJ databases">
        <authorList>
            <person name="Le Fleche-Mateos A."/>
        </authorList>
    </citation>
    <scope>NUCLEOTIDE SEQUENCE [LARGE SCALE GENOMIC DNA]</scope>
    <source>
        <strain evidence="1 2">DSM 27399</strain>
    </source>
</reference>
<keyword evidence="2" id="KW-1185">Reference proteome</keyword>
<comment type="caution">
    <text evidence="1">The sequence shown here is derived from an EMBL/GenBank/DDBJ whole genome shotgun (WGS) entry which is preliminary data.</text>
</comment>
<evidence type="ECO:0000313" key="2">
    <source>
        <dbReference type="Proteomes" id="UP000284908"/>
    </source>
</evidence>